<comment type="caution">
    <text evidence="7">The sequence shown here is derived from an EMBL/GenBank/DDBJ whole genome shotgun (WGS) entry which is preliminary data.</text>
</comment>
<evidence type="ECO:0000256" key="6">
    <source>
        <dbReference type="SAM" id="Phobius"/>
    </source>
</evidence>
<dbReference type="InterPro" id="IPR050833">
    <property type="entry name" value="Poly_Biosynth_Transport"/>
</dbReference>
<dbReference type="PANTHER" id="PTHR30250">
    <property type="entry name" value="PST FAMILY PREDICTED COLANIC ACID TRANSPORTER"/>
    <property type="match status" value="1"/>
</dbReference>
<feature type="transmembrane region" description="Helical" evidence="6">
    <location>
        <begin position="12"/>
        <end position="34"/>
    </location>
</feature>
<dbReference type="RefSeq" id="WP_264732171.1">
    <property type="nucleotide sequence ID" value="NZ_JAPDNR010000001.1"/>
</dbReference>
<name>A0ABT3INP7_9BACT</name>
<comment type="subcellular location">
    <subcellularLocation>
        <location evidence="1">Cell membrane</location>
        <topology evidence="1">Multi-pass membrane protein</topology>
    </subcellularLocation>
</comment>
<evidence type="ECO:0000256" key="1">
    <source>
        <dbReference type="ARBA" id="ARBA00004651"/>
    </source>
</evidence>
<dbReference type="EMBL" id="JAPDNS010000002">
    <property type="protein sequence ID" value="MCW3485592.1"/>
    <property type="molecule type" value="Genomic_DNA"/>
</dbReference>
<keyword evidence="2" id="KW-1003">Cell membrane</keyword>
<accession>A0ABT3INP7</accession>
<dbReference type="Pfam" id="PF01943">
    <property type="entry name" value="Polysacc_synt"/>
    <property type="match status" value="1"/>
</dbReference>
<feature type="transmembrane region" description="Helical" evidence="6">
    <location>
        <begin position="82"/>
        <end position="104"/>
    </location>
</feature>
<feature type="transmembrane region" description="Helical" evidence="6">
    <location>
        <begin position="371"/>
        <end position="389"/>
    </location>
</feature>
<keyword evidence="4 6" id="KW-1133">Transmembrane helix</keyword>
<proteinExistence type="predicted"/>
<protein>
    <submittedName>
        <fullName evidence="7">Oligosaccharide flippase family protein</fullName>
    </submittedName>
</protein>
<dbReference type="InterPro" id="IPR002797">
    <property type="entry name" value="Polysacc_synth"/>
</dbReference>
<keyword evidence="3 6" id="KW-0812">Transmembrane</keyword>
<dbReference type="Proteomes" id="UP001207742">
    <property type="component" value="Unassembled WGS sequence"/>
</dbReference>
<evidence type="ECO:0000256" key="5">
    <source>
        <dbReference type="ARBA" id="ARBA00023136"/>
    </source>
</evidence>
<feature type="transmembrane region" description="Helical" evidence="6">
    <location>
        <begin position="395"/>
        <end position="417"/>
    </location>
</feature>
<evidence type="ECO:0000256" key="3">
    <source>
        <dbReference type="ARBA" id="ARBA00022692"/>
    </source>
</evidence>
<evidence type="ECO:0000313" key="7">
    <source>
        <dbReference type="EMBL" id="MCW3485592.1"/>
    </source>
</evidence>
<feature type="transmembrane region" description="Helical" evidence="6">
    <location>
        <begin position="219"/>
        <end position="239"/>
    </location>
</feature>
<evidence type="ECO:0000256" key="2">
    <source>
        <dbReference type="ARBA" id="ARBA00022475"/>
    </source>
</evidence>
<sequence length="495" mass="56263">MGVVKHQSIQSTVLIYIGFAIGGINTLLLFPHFFSDDEYALTRLFLEIGVMLVPFCTFSTGLTINRFYPYYDSHLPDKKNDLLSWSLVATFAGFLLFVLGTLIFKDLVIRKYSTNSPLFIEYFYMLYPYVLFFTLFALFESYSWSRHETVVPNFLKELVLRVVTTLLIVLYKFRVINFTTFLWLFSLTSAGTLAILLYYLRKHHLLHFTFRVSNVTRRLFRRMAVYSLSLLGATMFSLVAQNINGLIISSTKGLNNVAYLSIATYMATLIQVPQRSIAAIAIPVLAQSWKDKNLAKIGEIYIKSSLLQLIAALFIFLAIWLNIDDIFALLPPAYGVGKYVVFYLGISRVIDLGTGLNSQLLSTSRLWRFDLFSSAILLALSFPLNYFLIAKYGLIGTGYASLLSMFVFNTIRCLFIWKKFGLQPFSVGTAKAIGVAVLSYLGTCWLPNVGQPILDMMIRGAVFSFLFIFGILVFRVSDDISSTLYGWANKIRRRK</sequence>
<feature type="transmembrane region" description="Helical" evidence="6">
    <location>
        <begin position="124"/>
        <end position="142"/>
    </location>
</feature>
<keyword evidence="8" id="KW-1185">Reference proteome</keyword>
<reference evidence="7 8" key="1">
    <citation type="submission" date="2022-10" db="EMBL/GenBank/DDBJ databases">
        <title>Chitinophaga nivalis PC15 sp. nov., isolated from Pyeongchang county, South Korea.</title>
        <authorList>
            <person name="Trinh H.N."/>
        </authorList>
    </citation>
    <scope>NUCLEOTIDE SEQUENCE [LARGE SCALE GENOMIC DNA]</scope>
    <source>
        <strain evidence="7 8">PC14</strain>
    </source>
</reference>
<feature type="transmembrane region" description="Helical" evidence="6">
    <location>
        <begin position="154"/>
        <end position="174"/>
    </location>
</feature>
<feature type="transmembrane region" description="Helical" evidence="6">
    <location>
        <begin position="180"/>
        <end position="199"/>
    </location>
</feature>
<feature type="transmembrane region" description="Helical" evidence="6">
    <location>
        <begin position="456"/>
        <end position="474"/>
    </location>
</feature>
<evidence type="ECO:0000256" key="4">
    <source>
        <dbReference type="ARBA" id="ARBA00022989"/>
    </source>
</evidence>
<feature type="transmembrane region" description="Helical" evidence="6">
    <location>
        <begin position="429"/>
        <end position="450"/>
    </location>
</feature>
<feature type="transmembrane region" description="Helical" evidence="6">
    <location>
        <begin position="259"/>
        <end position="285"/>
    </location>
</feature>
<organism evidence="7 8">
    <name type="scientific">Chitinophaga nivalis</name>
    <dbReference type="NCBI Taxonomy" id="2991709"/>
    <lineage>
        <taxon>Bacteria</taxon>
        <taxon>Pseudomonadati</taxon>
        <taxon>Bacteroidota</taxon>
        <taxon>Chitinophagia</taxon>
        <taxon>Chitinophagales</taxon>
        <taxon>Chitinophagaceae</taxon>
        <taxon>Chitinophaga</taxon>
    </lineage>
</organism>
<keyword evidence="5 6" id="KW-0472">Membrane</keyword>
<feature type="transmembrane region" description="Helical" evidence="6">
    <location>
        <begin position="306"/>
        <end position="323"/>
    </location>
</feature>
<dbReference type="PANTHER" id="PTHR30250:SF11">
    <property type="entry name" value="O-ANTIGEN TRANSPORTER-RELATED"/>
    <property type="match status" value="1"/>
</dbReference>
<gene>
    <name evidence="7" type="ORF">OL497_16920</name>
</gene>
<feature type="transmembrane region" description="Helical" evidence="6">
    <location>
        <begin position="40"/>
        <end position="62"/>
    </location>
</feature>
<feature type="transmembrane region" description="Helical" evidence="6">
    <location>
        <begin position="329"/>
        <end position="350"/>
    </location>
</feature>
<evidence type="ECO:0000313" key="8">
    <source>
        <dbReference type="Proteomes" id="UP001207742"/>
    </source>
</evidence>